<name>A0A6N2XJY9_9BACE</name>
<organism evidence="1">
    <name type="scientific">Bacteroides intestinalis</name>
    <dbReference type="NCBI Taxonomy" id="329854"/>
    <lineage>
        <taxon>Bacteria</taxon>
        <taxon>Pseudomonadati</taxon>
        <taxon>Bacteroidota</taxon>
        <taxon>Bacteroidia</taxon>
        <taxon>Bacteroidales</taxon>
        <taxon>Bacteroidaceae</taxon>
        <taxon>Bacteroides</taxon>
    </lineage>
</organism>
<gene>
    <name evidence="1" type="ORF">BILFYP9_05002</name>
</gene>
<sequence length="123" mass="14329">MSKSKEYKAVKNFLHNELQISREMIVDIVKDEVKSIVLKTIRNTYGANDIESVVKQTLRWEIVGARQDVLWAFENEVRKMMSEIVKKEFEVSIVQKVNSKLENNETYRSSNGTELLPIYSSDE</sequence>
<reference evidence="1" key="1">
    <citation type="submission" date="2019-11" db="EMBL/GenBank/DDBJ databases">
        <authorList>
            <person name="Feng L."/>
        </authorList>
    </citation>
    <scope>NUCLEOTIDE SEQUENCE</scope>
    <source>
        <strain evidence="1">BintestinalisLFYP9</strain>
    </source>
</reference>
<accession>A0A6N2XJY9</accession>
<evidence type="ECO:0000313" key="1">
    <source>
        <dbReference type="EMBL" id="VYT54127.1"/>
    </source>
</evidence>
<proteinExistence type="predicted"/>
<protein>
    <submittedName>
        <fullName evidence="1">Uncharacterized protein</fullName>
    </submittedName>
</protein>
<dbReference type="RefSeq" id="WP_171032109.1">
    <property type="nucleotide sequence ID" value="NZ_BAABZC010000002.1"/>
</dbReference>
<dbReference type="EMBL" id="CACRSU010000051">
    <property type="protein sequence ID" value="VYT54127.1"/>
    <property type="molecule type" value="Genomic_DNA"/>
</dbReference>
<dbReference type="AlphaFoldDB" id="A0A6N2XJY9"/>